<accession>A0A0N4ZRE3</accession>
<reference evidence="6" key="1">
    <citation type="submission" date="2017-02" db="UniProtKB">
        <authorList>
            <consortium name="WormBaseParasite"/>
        </authorList>
    </citation>
    <scope>IDENTIFICATION</scope>
</reference>
<comment type="subcellular location">
    <subcellularLocation>
        <location evidence="1">Cytoplasm</location>
    </subcellularLocation>
</comment>
<dbReference type="GO" id="GO:0004757">
    <property type="term" value="F:sepiapterin reductase (NADP+) activity"/>
    <property type="evidence" value="ECO:0007669"/>
    <property type="project" value="TreeGrafter"/>
</dbReference>
<evidence type="ECO:0000256" key="3">
    <source>
        <dbReference type="ARBA" id="ARBA00022857"/>
    </source>
</evidence>
<dbReference type="GO" id="GO:0005737">
    <property type="term" value="C:cytoplasm"/>
    <property type="evidence" value="ECO:0007669"/>
    <property type="project" value="UniProtKB-SubCell"/>
</dbReference>
<proteinExistence type="predicted"/>
<evidence type="ECO:0000313" key="5">
    <source>
        <dbReference type="Proteomes" id="UP000038045"/>
    </source>
</evidence>
<dbReference type="PANTHER" id="PTHR44085">
    <property type="entry name" value="SEPIAPTERIN REDUCTASE"/>
    <property type="match status" value="1"/>
</dbReference>
<sequence>MKNYFYKGKSAVIITGATGVIGRAITKQFAINIKENSILLLSSRSEERLLKLKNELSILRPDIIVEIVVWNLKNPDYDIFFSDIKNIFSNIYQYNNHYKKFYNTPPSTAIIIHNAGDIGNIDQTVIEHGKDVKKLQEILNVNVVSTISLTSAFLSYFNNLETKKFVVEMLSPTSNHAVPSFGHLSLKCASKMALDIMAQEEDTNVKVLHFNPVAVDTEHLREIKNNVKDERVKDAFDILYNSNKLLNPDDVATSLFEIVNQNNFINGSTANCGDEINISKNDIPCEIDENLKSYDTSEELTFSCEFKKVIEKDHKNVVVENNINSNPENNFNSKSDNKSPIIINQEENTFVELMFEKGYNDNFKINSTSNEERSTNLQKLSPCDDKLYFTSYQNVNDCKVEKPNNLYQKYKEIVSNEREGNIFDNVIPNTSSFKILKSFYGSNNKIDNGINKSKDEKLISFKNKNIQNEKKYIPKHFNINDIDQTFLDFHTEGKGYDKYYVINGILYHVEGAYKNTNSIK</sequence>
<evidence type="ECO:0000256" key="1">
    <source>
        <dbReference type="ARBA" id="ARBA00004496"/>
    </source>
</evidence>
<dbReference type="PANTHER" id="PTHR44085:SF2">
    <property type="entry name" value="SEPIAPTERIN REDUCTASE"/>
    <property type="match status" value="1"/>
</dbReference>
<evidence type="ECO:0000256" key="2">
    <source>
        <dbReference type="ARBA" id="ARBA00022490"/>
    </source>
</evidence>
<dbReference type="WBParaSite" id="PTRK_0001107900.1">
    <property type="protein sequence ID" value="PTRK_0001107900.1"/>
    <property type="gene ID" value="PTRK_0001107900"/>
</dbReference>
<name>A0A0N4ZRE3_PARTI</name>
<keyword evidence="2" id="KW-0963">Cytoplasm</keyword>
<dbReference type="Gene3D" id="3.40.50.720">
    <property type="entry name" value="NAD(P)-binding Rossmann-like Domain"/>
    <property type="match status" value="1"/>
</dbReference>
<dbReference type="Pfam" id="PF00106">
    <property type="entry name" value="adh_short"/>
    <property type="match status" value="1"/>
</dbReference>
<keyword evidence="5" id="KW-1185">Reference proteome</keyword>
<protein>
    <submittedName>
        <fullName evidence="6">Sepiapterin reductase</fullName>
    </submittedName>
</protein>
<keyword evidence="4" id="KW-0560">Oxidoreductase</keyword>
<dbReference type="AlphaFoldDB" id="A0A0N4ZRE3"/>
<dbReference type="GO" id="GO:0006729">
    <property type="term" value="P:tetrahydrobiopterin biosynthetic process"/>
    <property type="evidence" value="ECO:0007669"/>
    <property type="project" value="TreeGrafter"/>
</dbReference>
<keyword evidence="3" id="KW-0521">NADP</keyword>
<evidence type="ECO:0000313" key="6">
    <source>
        <dbReference type="WBParaSite" id="PTRK_0001107900.1"/>
    </source>
</evidence>
<dbReference type="InterPro" id="IPR036291">
    <property type="entry name" value="NAD(P)-bd_dom_sf"/>
</dbReference>
<organism evidence="5 6">
    <name type="scientific">Parastrongyloides trichosuri</name>
    <name type="common">Possum-specific nematode worm</name>
    <dbReference type="NCBI Taxonomy" id="131310"/>
    <lineage>
        <taxon>Eukaryota</taxon>
        <taxon>Metazoa</taxon>
        <taxon>Ecdysozoa</taxon>
        <taxon>Nematoda</taxon>
        <taxon>Chromadorea</taxon>
        <taxon>Rhabditida</taxon>
        <taxon>Tylenchina</taxon>
        <taxon>Panagrolaimomorpha</taxon>
        <taxon>Strongyloidoidea</taxon>
        <taxon>Strongyloididae</taxon>
        <taxon>Parastrongyloides</taxon>
    </lineage>
</organism>
<dbReference type="SUPFAM" id="SSF51735">
    <property type="entry name" value="NAD(P)-binding Rossmann-fold domains"/>
    <property type="match status" value="1"/>
</dbReference>
<dbReference type="STRING" id="131310.A0A0N4ZRE3"/>
<dbReference type="InterPro" id="IPR051721">
    <property type="entry name" value="Biopterin_syn/organic_redct"/>
</dbReference>
<dbReference type="InterPro" id="IPR002347">
    <property type="entry name" value="SDR_fam"/>
</dbReference>
<dbReference type="Proteomes" id="UP000038045">
    <property type="component" value="Unplaced"/>
</dbReference>
<evidence type="ECO:0000256" key="4">
    <source>
        <dbReference type="ARBA" id="ARBA00023002"/>
    </source>
</evidence>